<gene>
    <name evidence="1" type="ORF">NCTC13100_01917</name>
</gene>
<sequence>MKKIRIILCQNPKPKFDKASESLLTKNYIPTAADRHNAGLFAQRKTSLKNVFDTPKIEN</sequence>
<dbReference type="EMBL" id="UGTI01000001">
    <property type="protein sequence ID" value="SUB78731.1"/>
    <property type="molecule type" value="Genomic_DNA"/>
</dbReference>
<name>A0A379DK69_9PORP</name>
<reference evidence="1 2" key="1">
    <citation type="submission" date="2018-06" db="EMBL/GenBank/DDBJ databases">
        <authorList>
            <consortium name="Pathogen Informatics"/>
            <person name="Doyle S."/>
        </authorList>
    </citation>
    <scope>NUCLEOTIDE SEQUENCE [LARGE SCALE GENOMIC DNA]</scope>
    <source>
        <strain evidence="1 2">NCTC13100</strain>
    </source>
</reference>
<dbReference type="AlphaFoldDB" id="A0A379DK69"/>
<organism evidence="1 2">
    <name type="scientific">Porphyromonas macacae</name>
    <dbReference type="NCBI Taxonomy" id="28115"/>
    <lineage>
        <taxon>Bacteria</taxon>
        <taxon>Pseudomonadati</taxon>
        <taxon>Bacteroidota</taxon>
        <taxon>Bacteroidia</taxon>
        <taxon>Bacteroidales</taxon>
        <taxon>Porphyromonadaceae</taxon>
        <taxon>Porphyromonas</taxon>
    </lineage>
</organism>
<dbReference type="Proteomes" id="UP000254263">
    <property type="component" value="Unassembled WGS sequence"/>
</dbReference>
<proteinExistence type="predicted"/>
<evidence type="ECO:0000313" key="2">
    <source>
        <dbReference type="Proteomes" id="UP000254263"/>
    </source>
</evidence>
<evidence type="ECO:0000313" key="1">
    <source>
        <dbReference type="EMBL" id="SUB78731.1"/>
    </source>
</evidence>
<protein>
    <submittedName>
        <fullName evidence="1">Uncharacterized protein</fullName>
    </submittedName>
</protein>
<accession>A0A379DK69</accession>